<gene>
    <name evidence="9" type="ORF">ACFQDH_18215</name>
</gene>
<evidence type="ECO:0000313" key="10">
    <source>
        <dbReference type="Proteomes" id="UP001596298"/>
    </source>
</evidence>
<accession>A0ABW2AJW2</accession>
<feature type="transmembrane region" description="Helical" evidence="7">
    <location>
        <begin position="29"/>
        <end position="51"/>
    </location>
</feature>
<reference evidence="10" key="1">
    <citation type="journal article" date="2019" name="Int. J. Syst. Evol. Microbiol.">
        <title>The Global Catalogue of Microorganisms (GCM) 10K type strain sequencing project: providing services to taxonomists for standard genome sequencing and annotation.</title>
        <authorList>
            <consortium name="The Broad Institute Genomics Platform"/>
            <consortium name="The Broad Institute Genome Sequencing Center for Infectious Disease"/>
            <person name="Wu L."/>
            <person name="Ma J."/>
        </authorList>
    </citation>
    <scope>NUCLEOTIDE SEQUENCE [LARGE SCALE GENOMIC DNA]</scope>
    <source>
        <strain evidence="10">CCUG 58127</strain>
    </source>
</reference>
<feature type="transmembrane region" description="Helical" evidence="7">
    <location>
        <begin position="148"/>
        <end position="168"/>
    </location>
</feature>
<evidence type="ECO:0000256" key="2">
    <source>
        <dbReference type="ARBA" id="ARBA00022448"/>
    </source>
</evidence>
<evidence type="ECO:0000256" key="1">
    <source>
        <dbReference type="ARBA" id="ARBA00004651"/>
    </source>
</evidence>
<dbReference type="InterPro" id="IPR035906">
    <property type="entry name" value="MetI-like_sf"/>
</dbReference>
<evidence type="ECO:0000256" key="5">
    <source>
        <dbReference type="ARBA" id="ARBA00022989"/>
    </source>
</evidence>
<keyword evidence="10" id="KW-1185">Reference proteome</keyword>
<dbReference type="CDD" id="cd06261">
    <property type="entry name" value="TM_PBP2"/>
    <property type="match status" value="1"/>
</dbReference>
<name>A0ABW2AJW2_9MICO</name>
<evidence type="ECO:0000256" key="7">
    <source>
        <dbReference type="RuleBase" id="RU363032"/>
    </source>
</evidence>
<keyword evidence="6 7" id="KW-0472">Membrane</keyword>
<sequence length="217" mass="22819">MVSGPKSVADAFVNQLSDASFWTDAESTFGGAISGLVAGAVLGILTGVIFSRSALLERAMAPFLTFANSLPRPALAPIFILWFGLGFTPKAMVAASVVYFVMLTSTLSGLQGIEHDIEQLAESLTMSARQRFFKIELPSSLPSIVGGLRLGVVYSILGAVLSEMVGAYSGLGQRLTALTSNFDVAGSFAVLIAMGVMTMILDFAVSGIDKLVQNRAR</sequence>
<evidence type="ECO:0000256" key="4">
    <source>
        <dbReference type="ARBA" id="ARBA00022692"/>
    </source>
</evidence>
<keyword evidence="4 7" id="KW-0812">Transmembrane</keyword>
<keyword evidence="3" id="KW-1003">Cell membrane</keyword>
<keyword evidence="5 7" id="KW-1133">Transmembrane helix</keyword>
<dbReference type="RefSeq" id="WP_382403804.1">
    <property type="nucleotide sequence ID" value="NZ_JBHSWH010000001.1"/>
</dbReference>
<dbReference type="InterPro" id="IPR000515">
    <property type="entry name" value="MetI-like"/>
</dbReference>
<dbReference type="SUPFAM" id="SSF161098">
    <property type="entry name" value="MetI-like"/>
    <property type="match status" value="1"/>
</dbReference>
<evidence type="ECO:0000256" key="3">
    <source>
        <dbReference type="ARBA" id="ARBA00022475"/>
    </source>
</evidence>
<dbReference type="Proteomes" id="UP001596298">
    <property type="component" value="Unassembled WGS sequence"/>
</dbReference>
<dbReference type="EMBL" id="JBHSWH010000001">
    <property type="protein sequence ID" value="MFC6707136.1"/>
    <property type="molecule type" value="Genomic_DNA"/>
</dbReference>
<evidence type="ECO:0000313" key="9">
    <source>
        <dbReference type="EMBL" id="MFC6707136.1"/>
    </source>
</evidence>
<dbReference type="PROSITE" id="PS50928">
    <property type="entry name" value="ABC_TM1"/>
    <property type="match status" value="1"/>
</dbReference>
<dbReference type="Pfam" id="PF00528">
    <property type="entry name" value="BPD_transp_1"/>
    <property type="match status" value="1"/>
</dbReference>
<feature type="domain" description="ABC transmembrane type-1" evidence="8">
    <location>
        <begin position="25"/>
        <end position="209"/>
    </location>
</feature>
<keyword evidence="2 7" id="KW-0813">Transport</keyword>
<protein>
    <submittedName>
        <fullName evidence="9">ABC transporter permease</fullName>
    </submittedName>
</protein>
<dbReference type="PANTHER" id="PTHR30151">
    <property type="entry name" value="ALKANE SULFONATE ABC TRANSPORTER-RELATED, MEMBRANE SUBUNIT"/>
    <property type="match status" value="1"/>
</dbReference>
<comment type="subcellular location">
    <subcellularLocation>
        <location evidence="1 7">Cell membrane</location>
        <topology evidence="1 7">Multi-pass membrane protein</topology>
    </subcellularLocation>
</comment>
<proteinExistence type="inferred from homology"/>
<dbReference type="PANTHER" id="PTHR30151:SF20">
    <property type="entry name" value="ABC TRANSPORTER PERMEASE PROTEIN HI_0355-RELATED"/>
    <property type="match status" value="1"/>
</dbReference>
<comment type="caution">
    <text evidence="9">The sequence shown here is derived from an EMBL/GenBank/DDBJ whole genome shotgun (WGS) entry which is preliminary data.</text>
</comment>
<evidence type="ECO:0000256" key="6">
    <source>
        <dbReference type="ARBA" id="ARBA00023136"/>
    </source>
</evidence>
<comment type="similarity">
    <text evidence="7">Belongs to the binding-protein-dependent transport system permease family.</text>
</comment>
<evidence type="ECO:0000259" key="8">
    <source>
        <dbReference type="PROSITE" id="PS50928"/>
    </source>
</evidence>
<dbReference type="Gene3D" id="1.10.3720.10">
    <property type="entry name" value="MetI-like"/>
    <property type="match status" value="1"/>
</dbReference>
<organism evidence="9 10">
    <name type="scientific">Flexivirga alba</name>
    <dbReference type="NCBI Taxonomy" id="702742"/>
    <lineage>
        <taxon>Bacteria</taxon>
        <taxon>Bacillati</taxon>
        <taxon>Actinomycetota</taxon>
        <taxon>Actinomycetes</taxon>
        <taxon>Micrococcales</taxon>
        <taxon>Dermacoccaceae</taxon>
        <taxon>Flexivirga</taxon>
    </lineage>
</organism>
<feature type="transmembrane region" description="Helical" evidence="7">
    <location>
        <begin position="188"/>
        <end position="208"/>
    </location>
</feature>